<dbReference type="OrthoDB" id="367221at2759"/>
<dbReference type="GO" id="GO:0003723">
    <property type="term" value="F:RNA binding"/>
    <property type="evidence" value="ECO:0007669"/>
    <property type="project" value="UniProtKB-UniRule"/>
</dbReference>
<dbReference type="Proteomes" id="UP000230423">
    <property type="component" value="Unassembled WGS sequence"/>
</dbReference>
<keyword evidence="5" id="KW-1185">Reference proteome</keyword>
<name>A0A2G9UQ72_TELCI</name>
<dbReference type="PROSITE" id="PS51165">
    <property type="entry name" value="THUMP"/>
    <property type="match status" value="1"/>
</dbReference>
<gene>
    <name evidence="4" type="ORF">TELCIR_06484</name>
</gene>
<dbReference type="PANTHER" id="PTHR13452:SF10">
    <property type="entry name" value="THUMP DOMAIN-CONTAINING PROTEIN 1"/>
    <property type="match status" value="1"/>
</dbReference>
<feature type="domain" description="THUMP" evidence="3">
    <location>
        <begin position="1"/>
        <end position="57"/>
    </location>
</feature>
<reference evidence="4 5" key="1">
    <citation type="submission" date="2015-09" db="EMBL/GenBank/DDBJ databases">
        <title>Draft genome of the parasitic nematode Teladorsagia circumcincta isolate WARC Sus (inbred).</title>
        <authorList>
            <person name="Mitreva M."/>
        </authorList>
    </citation>
    <scope>NUCLEOTIDE SEQUENCE [LARGE SCALE GENOMIC DNA]</scope>
    <source>
        <strain evidence="4 5">S</strain>
    </source>
</reference>
<dbReference type="PANTHER" id="PTHR13452">
    <property type="entry name" value="THUMP DOMAIN CONTAINING PROTEIN 1-RELATED"/>
    <property type="match status" value="1"/>
</dbReference>
<evidence type="ECO:0000313" key="4">
    <source>
        <dbReference type="EMBL" id="PIO71610.1"/>
    </source>
</evidence>
<dbReference type="Pfam" id="PF02926">
    <property type="entry name" value="THUMP"/>
    <property type="match status" value="1"/>
</dbReference>
<dbReference type="Gene3D" id="3.30.2300.10">
    <property type="entry name" value="THUMP superfamily"/>
    <property type="match status" value="1"/>
</dbReference>
<dbReference type="AlphaFoldDB" id="A0A2G9UQ72"/>
<protein>
    <recommendedName>
        <fullName evidence="3">THUMP domain-containing protein</fullName>
    </recommendedName>
</protein>
<sequence>MEFKARNNDSIKKSDVLEMLGDAVNTIAPSAKVDLTGADVTFMIQLVRKTMMVGGIPNYYLKRKYNMHPKEEKPDGEKTAAEVKEANEAESLEDQKVVADDQKESSSADDDKSVVTSSTG</sequence>
<dbReference type="InterPro" id="IPR004114">
    <property type="entry name" value="THUMP_dom"/>
</dbReference>
<evidence type="ECO:0000313" key="5">
    <source>
        <dbReference type="Proteomes" id="UP000230423"/>
    </source>
</evidence>
<dbReference type="SUPFAM" id="SSF143437">
    <property type="entry name" value="THUMP domain-like"/>
    <property type="match status" value="1"/>
</dbReference>
<evidence type="ECO:0000256" key="1">
    <source>
        <dbReference type="PROSITE-ProRule" id="PRU00529"/>
    </source>
</evidence>
<evidence type="ECO:0000256" key="2">
    <source>
        <dbReference type="SAM" id="MobiDB-lite"/>
    </source>
</evidence>
<dbReference type="EMBL" id="KZ345903">
    <property type="protein sequence ID" value="PIO71610.1"/>
    <property type="molecule type" value="Genomic_DNA"/>
</dbReference>
<feature type="compositionally biased region" description="Basic and acidic residues" evidence="2">
    <location>
        <begin position="70"/>
        <end position="113"/>
    </location>
</feature>
<evidence type="ECO:0000259" key="3">
    <source>
        <dbReference type="PROSITE" id="PS51165"/>
    </source>
</evidence>
<dbReference type="GO" id="GO:0006400">
    <property type="term" value="P:tRNA modification"/>
    <property type="evidence" value="ECO:0007669"/>
    <property type="project" value="InterPro"/>
</dbReference>
<organism evidence="4 5">
    <name type="scientific">Teladorsagia circumcincta</name>
    <name type="common">Brown stomach worm</name>
    <name type="synonym">Ostertagia circumcincta</name>
    <dbReference type="NCBI Taxonomy" id="45464"/>
    <lineage>
        <taxon>Eukaryota</taxon>
        <taxon>Metazoa</taxon>
        <taxon>Ecdysozoa</taxon>
        <taxon>Nematoda</taxon>
        <taxon>Chromadorea</taxon>
        <taxon>Rhabditida</taxon>
        <taxon>Rhabditina</taxon>
        <taxon>Rhabditomorpha</taxon>
        <taxon>Strongyloidea</taxon>
        <taxon>Trichostrongylidae</taxon>
        <taxon>Teladorsagia</taxon>
    </lineage>
</organism>
<keyword evidence="1" id="KW-0694">RNA-binding</keyword>
<dbReference type="InterPro" id="IPR040183">
    <property type="entry name" value="THUMPD1-like"/>
</dbReference>
<feature type="region of interest" description="Disordered" evidence="2">
    <location>
        <begin position="70"/>
        <end position="120"/>
    </location>
</feature>
<accession>A0A2G9UQ72</accession>
<proteinExistence type="predicted"/>